<sequence length="579" mass="63860">MTEHPPRPTEQPDPSTEPLGSSRPHSLDPKELGFTPQRPVPWLAPLLLISTGLRTLLALLFGAYLDKRELQNALPNRVHRQVGPDGDLWLDFVADLGDGFHATYSVAWLLSRPELEVDGQRLPRGQMLLMGGDQVYPTASGEAYENRSKGPYEAALPQPPADGPAPTLYAVPGNHDWYDGLTAFLRVFAASRDANIGGWQTPQARSYFAVELPGGWWLYGLDGQSGAYLDDPQLRYFEEAATRLTPESKVIISVPEPSWVKAVDRPGEYDTVEYFLRTVVAPRGAQVRLMLSGDLHHYARYSHPDRELITCGGGGAYLYPTHKLPERIEVPPRDTLMRRTSHSEPYDLVGRYPEPAVSRRYGWGIFARLPLRNPGFATLLGILQTMLMLTMAGVALPRAEANAQRLFSIPLVIMLTVTLLGAAFFAKPPSASGKRHVRHWLLGLGHGFAHIGLAAVGAWVWLQLPFWDAPWPLPAVAAVVVYGPVAGLVASQLTALYLLVAGAFGVNLNELYAAQGIEDAKIFLRLHFAADGTLTGYPIAVDRICRRWRAEPDAPPDAAWISPEQPLRVRLAEPPFTLR</sequence>
<feature type="transmembrane region" description="Helical" evidence="2">
    <location>
        <begin position="42"/>
        <end position="65"/>
    </location>
</feature>
<name>A0ABU7RY35_9ACTN</name>
<dbReference type="EMBL" id="JAZGQK010000020">
    <property type="protein sequence ID" value="MEE6261305.1"/>
    <property type="molecule type" value="Genomic_DNA"/>
</dbReference>
<dbReference type="InterPro" id="IPR029052">
    <property type="entry name" value="Metallo-depent_PP-like"/>
</dbReference>
<accession>A0ABU7RY35</accession>
<evidence type="ECO:0000256" key="1">
    <source>
        <dbReference type="SAM" id="MobiDB-lite"/>
    </source>
</evidence>
<evidence type="ECO:0000313" key="3">
    <source>
        <dbReference type="EMBL" id="MEE6261305.1"/>
    </source>
</evidence>
<comment type="caution">
    <text evidence="3">The sequence shown here is derived from an EMBL/GenBank/DDBJ whole genome shotgun (WGS) entry which is preliminary data.</text>
</comment>
<protein>
    <submittedName>
        <fullName evidence="3">Metallophosphoesterase</fullName>
    </submittedName>
</protein>
<reference evidence="3 4" key="1">
    <citation type="submission" date="2024-01" db="EMBL/GenBank/DDBJ databases">
        <title>Genome insights into Plantactinospora sonchi sp. nov.</title>
        <authorList>
            <person name="Wang L."/>
        </authorList>
    </citation>
    <scope>NUCLEOTIDE SEQUENCE [LARGE SCALE GENOMIC DNA]</scope>
    <source>
        <strain evidence="3 4">NEAU-QY2</strain>
    </source>
</reference>
<feature type="transmembrane region" description="Helical" evidence="2">
    <location>
        <begin position="474"/>
        <end position="500"/>
    </location>
</feature>
<evidence type="ECO:0000256" key="2">
    <source>
        <dbReference type="SAM" id="Phobius"/>
    </source>
</evidence>
<dbReference type="Gene3D" id="3.60.21.10">
    <property type="match status" value="1"/>
</dbReference>
<keyword evidence="2" id="KW-0472">Membrane</keyword>
<organism evidence="3 4">
    <name type="scientific">Plantactinospora sonchi</name>
    <dbReference type="NCBI Taxonomy" id="1544735"/>
    <lineage>
        <taxon>Bacteria</taxon>
        <taxon>Bacillati</taxon>
        <taxon>Actinomycetota</taxon>
        <taxon>Actinomycetes</taxon>
        <taxon>Micromonosporales</taxon>
        <taxon>Micromonosporaceae</taxon>
        <taxon>Plantactinospora</taxon>
    </lineage>
</organism>
<keyword evidence="4" id="KW-1185">Reference proteome</keyword>
<evidence type="ECO:0000313" key="4">
    <source>
        <dbReference type="Proteomes" id="UP001332243"/>
    </source>
</evidence>
<dbReference type="RefSeq" id="WP_331216418.1">
    <property type="nucleotide sequence ID" value="NZ_JAZGQK010000020.1"/>
</dbReference>
<keyword evidence="2" id="KW-0812">Transmembrane</keyword>
<keyword evidence="2" id="KW-1133">Transmembrane helix</keyword>
<proteinExistence type="predicted"/>
<dbReference type="PANTHER" id="PTHR34211">
    <property type="entry name" value="CALCINEURIN-LIKE METALLO-PHOSPHOESTERASE SUPERFAMILY PROTEIN"/>
    <property type="match status" value="1"/>
</dbReference>
<feature type="transmembrane region" description="Helical" evidence="2">
    <location>
        <begin position="407"/>
        <end position="427"/>
    </location>
</feature>
<dbReference type="PANTHER" id="PTHR34211:SF3">
    <property type="entry name" value="CALCINEURIN-LIKE METALLO-PHOSPHOESTERASE SUPERFAMILY PROTEIN"/>
    <property type="match status" value="1"/>
</dbReference>
<dbReference type="Proteomes" id="UP001332243">
    <property type="component" value="Unassembled WGS sequence"/>
</dbReference>
<dbReference type="SUPFAM" id="SSF56300">
    <property type="entry name" value="Metallo-dependent phosphatases"/>
    <property type="match status" value="1"/>
</dbReference>
<gene>
    <name evidence="3" type="ORF">V1633_22745</name>
</gene>
<feature type="transmembrane region" description="Helical" evidence="2">
    <location>
        <begin position="439"/>
        <end position="462"/>
    </location>
</feature>
<feature type="transmembrane region" description="Helical" evidence="2">
    <location>
        <begin position="376"/>
        <end position="395"/>
    </location>
</feature>
<feature type="region of interest" description="Disordered" evidence="1">
    <location>
        <begin position="1"/>
        <end position="33"/>
    </location>
</feature>